<dbReference type="Gene3D" id="3.20.20.300">
    <property type="entry name" value="Glycoside hydrolase, family 3, N-terminal domain"/>
    <property type="match status" value="1"/>
</dbReference>
<dbReference type="Pfam" id="PF00933">
    <property type="entry name" value="Glyco_hydro_3"/>
    <property type="match status" value="1"/>
</dbReference>
<dbReference type="PANTHER" id="PTHR42715">
    <property type="entry name" value="BETA-GLUCOSIDASE"/>
    <property type="match status" value="1"/>
</dbReference>
<evidence type="ECO:0000256" key="1">
    <source>
        <dbReference type="ARBA" id="ARBA00005336"/>
    </source>
</evidence>
<dbReference type="InterPro" id="IPR026891">
    <property type="entry name" value="Fn3-like"/>
</dbReference>
<comment type="similarity">
    <text evidence="1">Belongs to the glycosyl hydrolase 3 family.</text>
</comment>
<dbReference type="PANTHER" id="PTHR42715:SF10">
    <property type="entry name" value="BETA-GLUCOSIDASE"/>
    <property type="match status" value="1"/>
</dbReference>
<dbReference type="InterPro" id="IPR001764">
    <property type="entry name" value="Glyco_hydro_3_N"/>
</dbReference>
<name>A0A1I1QQI5_9FLAO</name>
<dbReference type="RefSeq" id="WP_092852184.1">
    <property type="nucleotide sequence ID" value="NZ_FOMI01000007.1"/>
</dbReference>
<dbReference type="InterPro" id="IPR050288">
    <property type="entry name" value="Cellulose_deg_GH3"/>
</dbReference>
<dbReference type="STRING" id="870482.SAMN04487987_10756"/>
<gene>
    <name evidence="4" type="ORF">SAMN04487987_10756</name>
</gene>
<dbReference type="Proteomes" id="UP000199439">
    <property type="component" value="Unassembled WGS sequence"/>
</dbReference>
<dbReference type="InterPro" id="IPR017853">
    <property type="entry name" value="GH"/>
</dbReference>
<reference evidence="5" key="1">
    <citation type="submission" date="2016-10" db="EMBL/GenBank/DDBJ databases">
        <authorList>
            <person name="Varghese N."/>
            <person name="Submissions S."/>
        </authorList>
    </citation>
    <scope>NUCLEOTIDE SEQUENCE [LARGE SCALE GENOMIC DNA]</scope>
    <source>
        <strain evidence="5">DSM 25730</strain>
    </source>
</reference>
<dbReference type="SUPFAM" id="SSF52279">
    <property type="entry name" value="Beta-D-glucan exohydrolase, C-terminal domain"/>
    <property type="match status" value="1"/>
</dbReference>
<dbReference type="Pfam" id="PF14310">
    <property type="entry name" value="Fn3-like"/>
    <property type="match status" value="1"/>
</dbReference>
<dbReference type="SMART" id="SM01217">
    <property type="entry name" value="Fn3_like"/>
    <property type="match status" value="1"/>
</dbReference>
<dbReference type="InterPro" id="IPR036962">
    <property type="entry name" value="Glyco_hydro_3_N_sf"/>
</dbReference>
<evidence type="ECO:0000313" key="5">
    <source>
        <dbReference type="Proteomes" id="UP000199439"/>
    </source>
</evidence>
<dbReference type="SUPFAM" id="SSF51445">
    <property type="entry name" value="(Trans)glycosidases"/>
    <property type="match status" value="1"/>
</dbReference>
<evidence type="ECO:0000256" key="2">
    <source>
        <dbReference type="ARBA" id="ARBA00022801"/>
    </source>
</evidence>
<evidence type="ECO:0000313" key="4">
    <source>
        <dbReference type="EMBL" id="SFD24371.1"/>
    </source>
</evidence>
<dbReference type="Pfam" id="PF01915">
    <property type="entry name" value="Glyco_hydro_3_C"/>
    <property type="match status" value="1"/>
</dbReference>
<keyword evidence="2" id="KW-0378">Hydrolase</keyword>
<dbReference type="InterPro" id="IPR002772">
    <property type="entry name" value="Glyco_hydro_3_C"/>
</dbReference>
<dbReference type="Gene3D" id="3.40.50.1700">
    <property type="entry name" value="Glycoside hydrolase family 3 C-terminal domain"/>
    <property type="match status" value="1"/>
</dbReference>
<organism evidence="4 5">
    <name type="scientific">Algibacter pectinivorans</name>
    <dbReference type="NCBI Taxonomy" id="870482"/>
    <lineage>
        <taxon>Bacteria</taxon>
        <taxon>Pseudomonadati</taxon>
        <taxon>Bacteroidota</taxon>
        <taxon>Flavobacteriia</taxon>
        <taxon>Flavobacteriales</taxon>
        <taxon>Flavobacteriaceae</taxon>
        <taxon>Algibacter</taxon>
    </lineage>
</organism>
<dbReference type="GO" id="GO:0008422">
    <property type="term" value="F:beta-glucosidase activity"/>
    <property type="evidence" value="ECO:0007669"/>
    <property type="project" value="UniProtKB-ARBA"/>
</dbReference>
<dbReference type="Gene3D" id="2.60.40.10">
    <property type="entry name" value="Immunoglobulins"/>
    <property type="match status" value="1"/>
</dbReference>
<dbReference type="FunFam" id="2.60.40.10:FF:000495">
    <property type="entry name" value="Periplasmic beta-glucosidase"/>
    <property type="match status" value="1"/>
</dbReference>
<dbReference type="GO" id="GO:0005975">
    <property type="term" value="P:carbohydrate metabolic process"/>
    <property type="evidence" value="ECO:0007669"/>
    <property type="project" value="InterPro"/>
</dbReference>
<dbReference type="AlphaFoldDB" id="A0A1I1QQI5"/>
<dbReference type="OrthoDB" id="9805821at2"/>
<feature type="domain" description="Fibronectin type III-like" evidence="3">
    <location>
        <begin position="630"/>
        <end position="700"/>
    </location>
</feature>
<dbReference type="InterPro" id="IPR013783">
    <property type="entry name" value="Ig-like_fold"/>
</dbReference>
<dbReference type="EMBL" id="FOMI01000007">
    <property type="protein sequence ID" value="SFD24371.1"/>
    <property type="molecule type" value="Genomic_DNA"/>
</dbReference>
<proteinExistence type="inferred from homology"/>
<dbReference type="PRINTS" id="PR00133">
    <property type="entry name" value="GLHYDRLASE3"/>
</dbReference>
<protein>
    <submittedName>
        <fullName evidence="4">Beta-glucosidase</fullName>
    </submittedName>
</protein>
<accession>A0A1I1QQI5</accession>
<dbReference type="InterPro" id="IPR036881">
    <property type="entry name" value="Glyco_hydro_3_C_sf"/>
</dbReference>
<evidence type="ECO:0000259" key="3">
    <source>
        <dbReference type="SMART" id="SM01217"/>
    </source>
</evidence>
<sequence>MTFNKIIVTLLIALFTTLSRGQSSKNTDDPINLIINKLTVQEKVSLLHGFISDYIPDRFESGGIPRLNIPPIKMLDGPVGLRDFDDSQPTTALPSTLSLSCTWDSIAVRKYANVLANEMVSLDKQVLFGPGINLMRSPLGGRNFEYMGEDPFLTATLANIYIEELQKHNIAGCAKHIVANDIDGLRHFISSKLDERTLRELHLFPFEKVVKEANVWTIMAGNNLVNGVHVAENETILSTILRDNLKYDGVVVSDWRAAYTPLSSFKGGLDMSMGFCAYVYGNGDLLKLIKNGEIHEKDLNERVYRILRLYQRTGLLDKKKGKKIFKVNTPEHKKVALETATEGMVLLKNNSNLLPLEVNNVNKIIVTGPAVSHVAFGKGSSKVKSEFSSTPLAGLIRVYGKERLIEIKNIDDVSEQKIKEYSSLNYPVLYFAEGQQGSEGHDMDNITLPNSQSESINKWNKKFKTAVVVQSASAFETSSWESETDAVLCTWYAGQSTGNAIASVLSGQENPGGKLSFTMAKKLEDYGPHALETWPPHAVVDPAPRKASFIAEERFAIHGYDMDYKEGVLLGYRWFDTKGIKPAYEFGFGLSYSTFKISDIKIEVTNSNKSTPQINIKGLITNTSSVAGSEVVQVYVGALQSSVVRPTKELKAFNKIKLAPNETKTFSFNLTKEAFSFWDVQTHNWKIEEGKYIISVGTSSRQITNQEIISLD</sequence>
<keyword evidence="5" id="KW-1185">Reference proteome</keyword>